<evidence type="ECO:0000256" key="1">
    <source>
        <dbReference type="SAM" id="Phobius"/>
    </source>
</evidence>
<gene>
    <name evidence="3" type="primary">LOC106173381</name>
</gene>
<dbReference type="InterPro" id="IPR004245">
    <property type="entry name" value="DUF229"/>
</dbReference>
<dbReference type="FunCoup" id="A0A1S3JHT6">
    <property type="interactions" value="328"/>
</dbReference>
<dbReference type="STRING" id="7574.A0A1S3JHT6"/>
<sequence length="659" mass="75770">MKSSLFSLLLYRIPKVFCRKVSFLMSLSILCIIVYVGISWLHDESYNQTIAKVLPENTRVSACVLPDLKILAPGIMSFITKTAPVQCSRAAETNWVYVENGTYRISRKARQRHTKIHCFYVPILRGIDDYTVRLGSKTDFTDGDPLKFDFSEVHCTSPTTGENYTNLVSGIAYNASLFARVNSTPRGRNAMGLTVLMIGYDGVSRLTWMRHLPKTYQYFTKNLKGTVLEGYNIVGDGTTQAFLPILTGLTEEELPESRRGRPGAVSVDGFPFVWKDFKRHGYITQWVEDEPTIGTFHYRLLGFNETPTDYNMRVFYLRKREISNMFQSFCLGSMSNHLNQLNWLKEAFVLYPDKPKFVLGFHNEYSHNSQYTTLQNADDELTKFLKYLEKDGHLDSTVLILMSDHGCRFGKLRETFQGKLEERLPFFSFRFPEKFQKLYPEAYTNFLINAKRLTSPFDIHATFMDMLNYKQSETEAGGKLKRGISLFEEIPLERTCADAGIEPHWCACQKWERLNISDPDVTEATHEVVSTINKMTKEKRDKCSRLTLGRVISAIKMSPDNAKVLTFEKSADQDGRVPKFFIEEKAFAGNGFFYQVTVETQPGLGRFEATVYQSHKEKTFKCSDRSISRINVYGEQPHCIMNALPHLRPYCYCKLQRKS</sequence>
<evidence type="ECO:0000313" key="2">
    <source>
        <dbReference type="Proteomes" id="UP000085678"/>
    </source>
</evidence>
<keyword evidence="1" id="KW-0472">Membrane</keyword>
<name>A0A1S3JHT6_LINAN</name>
<dbReference type="InterPro" id="IPR017850">
    <property type="entry name" value="Alkaline_phosphatase_core_sf"/>
</dbReference>
<proteinExistence type="predicted"/>
<protein>
    <submittedName>
        <fullName evidence="3">Uncharacterized protein LOC106173381</fullName>
    </submittedName>
</protein>
<evidence type="ECO:0000313" key="3">
    <source>
        <dbReference type="RefSeq" id="XP_013409952.1"/>
    </source>
</evidence>
<dbReference type="RefSeq" id="XP_013409952.1">
    <property type="nucleotide sequence ID" value="XM_013554498.1"/>
</dbReference>
<dbReference type="Proteomes" id="UP000085678">
    <property type="component" value="Unplaced"/>
</dbReference>
<dbReference type="GeneID" id="106173381"/>
<dbReference type="PANTHER" id="PTHR10974">
    <property type="entry name" value="FI08016P-RELATED"/>
    <property type="match status" value="1"/>
</dbReference>
<dbReference type="Pfam" id="PF02995">
    <property type="entry name" value="DUF229"/>
    <property type="match status" value="1"/>
</dbReference>
<dbReference type="AlphaFoldDB" id="A0A1S3JHT6"/>
<dbReference type="CDD" id="cd16021">
    <property type="entry name" value="ALP_like"/>
    <property type="match status" value="1"/>
</dbReference>
<keyword evidence="1" id="KW-0812">Transmembrane</keyword>
<dbReference type="Gene3D" id="3.40.720.10">
    <property type="entry name" value="Alkaline Phosphatase, subunit A"/>
    <property type="match status" value="1"/>
</dbReference>
<organism evidence="2 3">
    <name type="scientific">Lingula anatina</name>
    <name type="common">Brachiopod</name>
    <name type="synonym">Lingula unguis</name>
    <dbReference type="NCBI Taxonomy" id="7574"/>
    <lineage>
        <taxon>Eukaryota</taxon>
        <taxon>Metazoa</taxon>
        <taxon>Spiralia</taxon>
        <taxon>Lophotrochozoa</taxon>
        <taxon>Brachiopoda</taxon>
        <taxon>Linguliformea</taxon>
        <taxon>Lingulata</taxon>
        <taxon>Lingulida</taxon>
        <taxon>Linguloidea</taxon>
        <taxon>Lingulidae</taxon>
        <taxon>Lingula</taxon>
    </lineage>
</organism>
<dbReference type="GO" id="GO:0005615">
    <property type="term" value="C:extracellular space"/>
    <property type="evidence" value="ECO:0007669"/>
    <property type="project" value="TreeGrafter"/>
</dbReference>
<accession>A0A1S3JHT6</accession>
<keyword evidence="1" id="KW-1133">Transmembrane helix</keyword>
<dbReference type="PANTHER" id="PTHR10974:SF1">
    <property type="entry name" value="FI08016P-RELATED"/>
    <property type="match status" value="1"/>
</dbReference>
<dbReference type="FunFam" id="3.40.720.10:FF:000017">
    <property type="entry name" value="Predicted protein"/>
    <property type="match status" value="1"/>
</dbReference>
<feature type="transmembrane region" description="Helical" evidence="1">
    <location>
        <begin position="21"/>
        <end position="41"/>
    </location>
</feature>
<dbReference type="SUPFAM" id="SSF53649">
    <property type="entry name" value="Alkaline phosphatase-like"/>
    <property type="match status" value="1"/>
</dbReference>
<reference evidence="3" key="1">
    <citation type="submission" date="2025-08" db="UniProtKB">
        <authorList>
            <consortium name="RefSeq"/>
        </authorList>
    </citation>
    <scope>IDENTIFICATION</scope>
    <source>
        <tissue evidence="3">Gonads</tissue>
    </source>
</reference>
<dbReference type="InParanoid" id="A0A1S3JHT6"/>
<keyword evidence="2" id="KW-1185">Reference proteome</keyword>
<dbReference type="OrthoDB" id="413313at2759"/>
<dbReference type="KEGG" id="lak:106173381"/>